<name>A0A2H4PR16_9CAUD</name>
<reference evidence="1 2" key="1">
    <citation type="submission" date="2017-11" db="EMBL/GenBank/DDBJ databases">
        <authorList>
            <person name="Laing C."/>
            <person name="Caston J.C."/>
            <person name="Del V.M."/>
            <person name="Young O.M."/>
            <person name="Nayek S."/>
            <person name="Hughes L.E."/>
            <person name="Garlena R.A."/>
            <person name="Russell D.A."/>
            <person name="Pope W.H."/>
            <person name="Jacobs-Sera D."/>
            <person name="Hendrix R.W."/>
            <person name="Hatfull G.F."/>
        </authorList>
    </citation>
    <scope>NUCLEOTIDE SEQUENCE [LARGE SCALE GENOMIC DNA]</scope>
</reference>
<protein>
    <submittedName>
        <fullName evidence="1">Uncharacterized protein</fullName>
    </submittedName>
</protein>
<gene>
    <name evidence="1" type="ORF">SEA_MANUEL_73</name>
</gene>
<evidence type="ECO:0000313" key="2">
    <source>
        <dbReference type="Proteomes" id="UP000240735"/>
    </source>
</evidence>
<evidence type="ECO:0000313" key="1">
    <source>
        <dbReference type="EMBL" id="ATW69367.1"/>
    </source>
</evidence>
<keyword evidence="2" id="KW-1185">Reference proteome</keyword>
<organism evidence="1 2">
    <name type="scientific">Streptomyces phage Manuel</name>
    <dbReference type="NCBI Taxonomy" id="2053812"/>
    <lineage>
        <taxon>Viruses</taxon>
        <taxon>Duplodnaviria</taxon>
        <taxon>Heunggongvirae</taxon>
        <taxon>Uroviricota</taxon>
        <taxon>Caudoviricetes</taxon>
        <taxon>Beephvirinae</taxon>
        <taxon>Manuelvirus</taxon>
        <taxon>Manuelvirus manuel</taxon>
    </lineage>
</organism>
<dbReference type="EMBL" id="MG518519">
    <property type="protein sequence ID" value="ATW69367.1"/>
    <property type="molecule type" value="Genomic_DNA"/>
</dbReference>
<accession>A0A2H4PR16</accession>
<dbReference type="Proteomes" id="UP000240735">
    <property type="component" value="Segment"/>
</dbReference>
<proteinExistence type="predicted"/>
<sequence length="80" mass="8966">MLDLSKAECRCVKPYKSAAEYRLALATGLSIEDAHLLIDLWTDVLDETLDSERDPQVQLSELKAEYYGRTKQASTDQASS</sequence>